<protein>
    <recommendedName>
        <fullName evidence="5">Transposase Tc1-like domain-containing protein</fullName>
    </recommendedName>
</protein>
<feature type="region of interest" description="Disordered" evidence="1">
    <location>
        <begin position="111"/>
        <end position="156"/>
    </location>
</feature>
<keyword evidence="2" id="KW-0472">Membrane</keyword>
<evidence type="ECO:0008006" key="5">
    <source>
        <dbReference type="Google" id="ProtNLM"/>
    </source>
</evidence>
<proteinExistence type="predicted"/>
<evidence type="ECO:0000313" key="3">
    <source>
        <dbReference type="EMBL" id="MPC84052.1"/>
    </source>
</evidence>
<keyword evidence="4" id="KW-1185">Reference proteome</keyword>
<keyword evidence="2" id="KW-0812">Transmembrane</keyword>
<accession>A0A5B7IJQ6</accession>
<name>A0A5B7IJQ6_PORTR</name>
<dbReference type="EMBL" id="VSRR010064299">
    <property type="protein sequence ID" value="MPC84052.1"/>
    <property type="molecule type" value="Genomic_DNA"/>
</dbReference>
<keyword evidence="2" id="KW-1133">Transmembrane helix</keyword>
<feature type="transmembrane region" description="Helical" evidence="2">
    <location>
        <begin position="7"/>
        <end position="25"/>
    </location>
</feature>
<sequence length="156" mass="16833">MMVVMDVVIVVEVVVVVVVVVLVLVDAVVVVGMVVLVVDVLVVVVLVLVVVVVMMMAARPRSRVTTAQEDQQILQLVDGEANEIKRRLQLDASTTTIRKRIHEAGIHYRAPAQGEAAPSPSPTARPLREDQLRVPGCGKTDGPVTHNDPLEETVGH</sequence>
<evidence type="ECO:0000313" key="4">
    <source>
        <dbReference type="Proteomes" id="UP000324222"/>
    </source>
</evidence>
<reference evidence="3 4" key="1">
    <citation type="submission" date="2019-05" db="EMBL/GenBank/DDBJ databases">
        <title>Another draft genome of Portunus trituberculatus and its Hox gene families provides insights of decapod evolution.</title>
        <authorList>
            <person name="Jeong J.-H."/>
            <person name="Song I."/>
            <person name="Kim S."/>
            <person name="Choi T."/>
            <person name="Kim D."/>
            <person name="Ryu S."/>
            <person name="Kim W."/>
        </authorList>
    </citation>
    <scope>NUCLEOTIDE SEQUENCE [LARGE SCALE GENOMIC DNA]</scope>
    <source>
        <tissue evidence="3">Muscle</tissue>
    </source>
</reference>
<organism evidence="3 4">
    <name type="scientific">Portunus trituberculatus</name>
    <name type="common">Swimming crab</name>
    <name type="synonym">Neptunus trituberculatus</name>
    <dbReference type="NCBI Taxonomy" id="210409"/>
    <lineage>
        <taxon>Eukaryota</taxon>
        <taxon>Metazoa</taxon>
        <taxon>Ecdysozoa</taxon>
        <taxon>Arthropoda</taxon>
        <taxon>Crustacea</taxon>
        <taxon>Multicrustacea</taxon>
        <taxon>Malacostraca</taxon>
        <taxon>Eumalacostraca</taxon>
        <taxon>Eucarida</taxon>
        <taxon>Decapoda</taxon>
        <taxon>Pleocyemata</taxon>
        <taxon>Brachyura</taxon>
        <taxon>Eubrachyura</taxon>
        <taxon>Portunoidea</taxon>
        <taxon>Portunidae</taxon>
        <taxon>Portuninae</taxon>
        <taxon>Portunus</taxon>
    </lineage>
</organism>
<dbReference type="AlphaFoldDB" id="A0A5B7IJQ6"/>
<gene>
    <name evidence="3" type="ORF">E2C01_078777</name>
</gene>
<evidence type="ECO:0000256" key="2">
    <source>
        <dbReference type="SAM" id="Phobius"/>
    </source>
</evidence>
<feature type="transmembrane region" description="Helical" evidence="2">
    <location>
        <begin position="31"/>
        <end position="53"/>
    </location>
</feature>
<dbReference type="Proteomes" id="UP000324222">
    <property type="component" value="Unassembled WGS sequence"/>
</dbReference>
<evidence type="ECO:0000256" key="1">
    <source>
        <dbReference type="SAM" id="MobiDB-lite"/>
    </source>
</evidence>
<comment type="caution">
    <text evidence="3">The sequence shown here is derived from an EMBL/GenBank/DDBJ whole genome shotgun (WGS) entry which is preliminary data.</text>
</comment>